<evidence type="ECO:0000256" key="1">
    <source>
        <dbReference type="SAM" id="Coils"/>
    </source>
</evidence>
<protein>
    <submittedName>
        <fullName evidence="2">Uncharacterized protein</fullName>
    </submittedName>
</protein>
<keyword evidence="3" id="KW-1185">Reference proteome</keyword>
<sequence length="220" mass="26045">MDWAVYNMFRIIDEQVEMMFSFHHYKNFKAFVVKSLKTKQDTYRGEGILGNRTREWFLMLEELNELAKEASKQAVETNKALEDLRRVNYKLLADLDQCRNRSGLKLRAIEARHKELGRELSTEKELIEELQKELEKERLSLERAIERTFFLQQESHQKNTEFGEMQHLLHVKESELVEAKLDIQKLKSEHASLQLVLENKDLQLINARKNLGDEVNQEVA</sequence>
<proteinExistence type="predicted"/>
<keyword evidence="1" id="KW-0175">Coiled coil</keyword>
<dbReference type="OrthoDB" id="860673at2759"/>
<reference evidence="2" key="1">
    <citation type="journal article" date="2020" name="bioRxiv">
        <title>Hybrid origin of Populus tomentosa Carr. identified through genome sequencing and phylogenomic analysis.</title>
        <authorList>
            <person name="An X."/>
            <person name="Gao K."/>
            <person name="Chen Z."/>
            <person name="Li J."/>
            <person name="Yang X."/>
            <person name="Yang X."/>
            <person name="Zhou J."/>
            <person name="Guo T."/>
            <person name="Zhao T."/>
            <person name="Huang S."/>
            <person name="Miao D."/>
            <person name="Khan W.U."/>
            <person name="Rao P."/>
            <person name="Ye M."/>
            <person name="Lei B."/>
            <person name="Liao W."/>
            <person name="Wang J."/>
            <person name="Ji L."/>
            <person name="Li Y."/>
            <person name="Guo B."/>
            <person name="Mustafa N.S."/>
            <person name="Li S."/>
            <person name="Yun Q."/>
            <person name="Keller S.R."/>
            <person name="Mao J."/>
            <person name="Zhang R."/>
            <person name="Strauss S.H."/>
        </authorList>
    </citation>
    <scope>NUCLEOTIDE SEQUENCE</scope>
    <source>
        <strain evidence="2">GM15</strain>
        <tissue evidence="2">Leaf</tissue>
    </source>
</reference>
<evidence type="ECO:0000313" key="2">
    <source>
        <dbReference type="EMBL" id="KAG6740325.1"/>
    </source>
</evidence>
<feature type="coiled-coil region" evidence="1">
    <location>
        <begin position="60"/>
        <end position="203"/>
    </location>
</feature>
<accession>A0A8X7XYN0</accession>
<gene>
    <name evidence="2" type="ORF">POTOM_055771</name>
</gene>
<dbReference type="Proteomes" id="UP000886885">
    <property type="component" value="Chromosome 18A"/>
</dbReference>
<name>A0A8X7XYN0_POPTO</name>
<organism evidence="2 3">
    <name type="scientific">Populus tomentosa</name>
    <name type="common">Chinese white poplar</name>
    <dbReference type="NCBI Taxonomy" id="118781"/>
    <lineage>
        <taxon>Eukaryota</taxon>
        <taxon>Viridiplantae</taxon>
        <taxon>Streptophyta</taxon>
        <taxon>Embryophyta</taxon>
        <taxon>Tracheophyta</taxon>
        <taxon>Spermatophyta</taxon>
        <taxon>Magnoliopsida</taxon>
        <taxon>eudicotyledons</taxon>
        <taxon>Gunneridae</taxon>
        <taxon>Pentapetalae</taxon>
        <taxon>rosids</taxon>
        <taxon>fabids</taxon>
        <taxon>Malpighiales</taxon>
        <taxon>Salicaceae</taxon>
        <taxon>Saliceae</taxon>
        <taxon>Populus</taxon>
    </lineage>
</organism>
<dbReference type="EMBL" id="JAAWWB010000035">
    <property type="protein sequence ID" value="KAG6740325.1"/>
    <property type="molecule type" value="Genomic_DNA"/>
</dbReference>
<dbReference type="AlphaFoldDB" id="A0A8X7XYN0"/>
<evidence type="ECO:0000313" key="3">
    <source>
        <dbReference type="Proteomes" id="UP000886885"/>
    </source>
</evidence>
<comment type="caution">
    <text evidence="2">The sequence shown here is derived from an EMBL/GenBank/DDBJ whole genome shotgun (WGS) entry which is preliminary data.</text>
</comment>